<sequence>MGLTPGERTHLDNRFAIHDAIDRATFSLEHPNQALFCTCVDQLEASASTIECCCPHCLDPFVALESIPAASEAVISLDLCCTSSSETHTKYTRLLPSSLDAQPT</sequence>
<proteinExistence type="predicted"/>
<protein>
    <submittedName>
        <fullName evidence="1">Uncharacterized protein</fullName>
    </submittedName>
</protein>
<comment type="caution">
    <text evidence="1">The sequence shown here is derived from an EMBL/GenBank/DDBJ whole genome shotgun (WGS) entry which is preliminary data.</text>
</comment>
<organism evidence="1 2">
    <name type="scientific">Peronosclerospora sorghi</name>
    <dbReference type="NCBI Taxonomy" id="230839"/>
    <lineage>
        <taxon>Eukaryota</taxon>
        <taxon>Sar</taxon>
        <taxon>Stramenopiles</taxon>
        <taxon>Oomycota</taxon>
        <taxon>Peronosporomycetes</taxon>
        <taxon>Peronosporales</taxon>
        <taxon>Peronosporaceae</taxon>
        <taxon>Peronosclerospora</taxon>
    </lineage>
</organism>
<accession>A0ACC0WYE7</accession>
<gene>
    <name evidence="1" type="ORF">PsorP6_000746</name>
</gene>
<keyword evidence="2" id="KW-1185">Reference proteome</keyword>
<evidence type="ECO:0000313" key="2">
    <source>
        <dbReference type="Proteomes" id="UP001163321"/>
    </source>
</evidence>
<dbReference type="Proteomes" id="UP001163321">
    <property type="component" value="Chromosome 1"/>
</dbReference>
<reference evidence="1 2" key="1">
    <citation type="journal article" date="2022" name="bioRxiv">
        <title>The genome of the oomycete Peronosclerospora sorghi, a cosmopolitan pathogen of maize and sorghum, is inflated with dispersed pseudogenes.</title>
        <authorList>
            <person name="Fletcher K."/>
            <person name="Martin F."/>
            <person name="Isakeit T."/>
            <person name="Cavanaugh K."/>
            <person name="Magill C."/>
            <person name="Michelmore R."/>
        </authorList>
    </citation>
    <scope>NUCLEOTIDE SEQUENCE [LARGE SCALE GENOMIC DNA]</scope>
    <source>
        <strain evidence="1">P6</strain>
    </source>
</reference>
<dbReference type="EMBL" id="CM047580">
    <property type="protein sequence ID" value="KAI9923089.1"/>
    <property type="molecule type" value="Genomic_DNA"/>
</dbReference>
<name>A0ACC0WYE7_9STRA</name>
<evidence type="ECO:0000313" key="1">
    <source>
        <dbReference type="EMBL" id="KAI9923089.1"/>
    </source>
</evidence>